<evidence type="ECO:0000313" key="2">
    <source>
        <dbReference type="Proteomes" id="UP001345219"/>
    </source>
</evidence>
<name>A0AAN7QVW2_9MYRT</name>
<organism evidence="1 2">
    <name type="scientific">Trapa incisa</name>
    <dbReference type="NCBI Taxonomy" id="236973"/>
    <lineage>
        <taxon>Eukaryota</taxon>
        <taxon>Viridiplantae</taxon>
        <taxon>Streptophyta</taxon>
        <taxon>Embryophyta</taxon>
        <taxon>Tracheophyta</taxon>
        <taxon>Spermatophyta</taxon>
        <taxon>Magnoliopsida</taxon>
        <taxon>eudicotyledons</taxon>
        <taxon>Gunneridae</taxon>
        <taxon>Pentapetalae</taxon>
        <taxon>rosids</taxon>
        <taxon>malvids</taxon>
        <taxon>Myrtales</taxon>
        <taxon>Lythraceae</taxon>
        <taxon>Trapa</taxon>
    </lineage>
</organism>
<dbReference type="EMBL" id="JAXIOK010000001">
    <property type="protein sequence ID" value="KAK4780992.1"/>
    <property type="molecule type" value="Genomic_DNA"/>
</dbReference>
<accession>A0AAN7QVW2</accession>
<reference evidence="1 2" key="1">
    <citation type="journal article" date="2023" name="Hortic Res">
        <title>Pangenome of water caltrop reveals structural variations and asymmetric subgenome divergence after allopolyploidization.</title>
        <authorList>
            <person name="Zhang X."/>
            <person name="Chen Y."/>
            <person name="Wang L."/>
            <person name="Yuan Y."/>
            <person name="Fang M."/>
            <person name="Shi L."/>
            <person name="Lu R."/>
            <person name="Comes H.P."/>
            <person name="Ma Y."/>
            <person name="Chen Y."/>
            <person name="Huang G."/>
            <person name="Zhou Y."/>
            <person name="Zheng Z."/>
            <person name="Qiu Y."/>
        </authorList>
    </citation>
    <scope>NUCLEOTIDE SEQUENCE [LARGE SCALE GENOMIC DNA]</scope>
    <source>
        <tissue evidence="1">Roots</tissue>
    </source>
</reference>
<proteinExistence type="predicted"/>
<protein>
    <submittedName>
        <fullName evidence="1">Uncharacterized protein</fullName>
    </submittedName>
</protein>
<dbReference type="Proteomes" id="UP001345219">
    <property type="component" value="Chromosome 13"/>
</dbReference>
<keyword evidence="2" id="KW-1185">Reference proteome</keyword>
<sequence>MDQPCITMNYVLQRCKAIGNKQVYALANKSHLTYKWGCFKAPCPHFPSLSPCSLSFPDNGTLVLTFFIPESSQRIGKALKRGGDCASRFSQENGKIDYHYHYHHHHHQHRYRLSSRRFDDYIL</sequence>
<gene>
    <name evidence="1" type="ORF">SAY87_017098</name>
</gene>
<dbReference type="AlphaFoldDB" id="A0AAN7QVW2"/>
<comment type="caution">
    <text evidence="1">The sequence shown here is derived from an EMBL/GenBank/DDBJ whole genome shotgun (WGS) entry which is preliminary data.</text>
</comment>
<evidence type="ECO:0000313" key="1">
    <source>
        <dbReference type="EMBL" id="KAK4780992.1"/>
    </source>
</evidence>